<gene>
    <name evidence="2" type="ORF">J3998_06345</name>
</gene>
<evidence type="ECO:0008006" key="4">
    <source>
        <dbReference type="Google" id="ProtNLM"/>
    </source>
</evidence>
<proteinExistence type="predicted"/>
<evidence type="ECO:0000313" key="3">
    <source>
        <dbReference type="Proteomes" id="UP000664835"/>
    </source>
</evidence>
<name>A0ABS3Q4E1_9GAMM</name>
<dbReference type="EMBL" id="JAGETV010000008">
    <property type="protein sequence ID" value="MBO1927193.1"/>
    <property type="molecule type" value="Genomic_DNA"/>
</dbReference>
<evidence type="ECO:0000313" key="2">
    <source>
        <dbReference type="EMBL" id="MBO1927193.1"/>
    </source>
</evidence>
<accession>A0ABS3Q4E1</accession>
<keyword evidence="3" id="KW-1185">Reference proteome</keyword>
<dbReference type="RefSeq" id="WP_208148734.1">
    <property type="nucleotide sequence ID" value="NZ_JAGETV010000008.1"/>
</dbReference>
<comment type="caution">
    <text evidence="2">The sequence shown here is derived from an EMBL/GenBank/DDBJ whole genome shotgun (WGS) entry which is preliminary data.</text>
</comment>
<feature type="compositionally biased region" description="Acidic residues" evidence="1">
    <location>
        <begin position="101"/>
        <end position="112"/>
    </location>
</feature>
<reference evidence="2 3" key="1">
    <citation type="submission" date="2021-03" db="EMBL/GenBank/DDBJ databases">
        <title>Thiomicrorhabdus sp.nov.,novel sulfur-oxidizing bacteria isolated from coastal sediment.</title>
        <authorList>
            <person name="Liu X."/>
        </authorList>
    </citation>
    <scope>NUCLEOTIDE SEQUENCE [LARGE SCALE GENOMIC DNA]</scope>
    <source>
        <strain evidence="2 3">6S2-11</strain>
    </source>
</reference>
<evidence type="ECO:0000256" key="1">
    <source>
        <dbReference type="SAM" id="MobiDB-lite"/>
    </source>
</evidence>
<dbReference type="Proteomes" id="UP000664835">
    <property type="component" value="Unassembled WGS sequence"/>
</dbReference>
<feature type="region of interest" description="Disordered" evidence="1">
    <location>
        <begin position="90"/>
        <end position="112"/>
    </location>
</feature>
<organism evidence="2 3">
    <name type="scientific">Thiomicrorhabdus marina</name>
    <dbReference type="NCBI Taxonomy" id="2818442"/>
    <lineage>
        <taxon>Bacteria</taxon>
        <taxon>Pseudomonadati</taxon>
        <taxon>Pseudomonadota</taxon>
        <taxon>Gammaproteobacteria</taxon>
        <taxon>Thiotrichales</taxon>
        <taxon>Piscirickettsiaceae</taxon>
        <taxon>Thiomicrorhabdus</taxon>
    </lineage>
</organism>
<dbReference type="Pfam" id="PF19669">
    <property type="entry name" value="DUF6172"/>
    <property type="match status" value="1"/>
</dbReference>
<sequence>MKKTFQLTHEKIQPARLTDAIKHEVKKYIKRERRLALPADADFWAFKCKYGATADDCIEIHEAEINKYIDKSLADNLTSFYLEVIAQPATRSKRPETYQDANDDFDDDFDDE</sequence>
<dbReference type="InterPro" id="IPR046170">
    <property type="entry name" value="DUF6172"/>
</dbReference>
<protein>
    <recommendedName>
        <fullName evidence="4">Phage protein</fullName>
    </recommendedName>
</protein>